<organism evidence="1 2">
    <name type="scientific">Winogradskyella rapida</name>
    <dbReference type="NCBI Taxonomy" id="549701"/>
    <lineage>
        <taxon>Bacteria</taxon>
        <taxon>Pseudomonadati</taxon>
        <taxon>Bacteroidota</taxon>
        <taxon>Flavobacteriia</taxon>
        <taxon>Flavobacteriales</taxon>
        <taxon>Flavobacteriaceae</taxon>
        <taxon>Winogradskyella</taxon>
    </lineage>
</organism>
<sequence length="528" mass="61686">MAVLIEAFNVVVNDEAFITKPEKRKLFLETITTNAFCSDGLIYRIGFMDSQNAYQYISFLENEVGLTYQDKLGFAQDIILVNMLTGPTTKCNWFEFERKKHFINFKEFTKSNENFSIGWKKYFFAGNPDNYLVFRQNNNQENSFFNFEGLCVPFGWTPDTAIYESNYIQNPEDELEKITEENGVATFIHNKTGEKIYVGSPPNSTFDILKKSEEFQNSIGGKIIRDEFGRCKLFGYRGNGLFNGELFSLEELTKFAINIIGNEYLETNTYLSDLNYHINNNPNFIIKSHKNIAVYVRVDNSDEIDFEKLKRVAKCYTNNNYYSRLAVITFWEFNKGGWKKVKIGENGSKDGVNPYIVNLKFKSLDVENTNRVYDKNLTHNDLLLLFKKAWKSRDASIIEPYIDENFNYFSDWVFDTLSSREEYIEYFSGKLRTLKNNKIQVEYDLVTDNNSNQYAMLFNQKGEKAIFTIRAEKGKIISAKMAKLETHSEITDNNNVNFVPHTLQTQDKKTEEPTRNKVLWWKRLLKIK</sequence>
<protein>
    <submittedName>
        <fullName evidence="1">Uncharacterized protein</fullName>
    </submittedName>
</protein>
<reference evidence="2" key="1">
    <citation type="journal article" date="2019" name="Int. J. Syst. Evol. Microbiol.">
        <title>The Global Catalogue of Microorganisms (GCM) 10K type strain sequencing project: providing services to taxonomists for standard genome sequencing and annotation.</title>
        <authorList>
            <consortium name="The Broad Institute Genomics Platform"/>
            <consortium name="The Broad Institute Genome Sequencing Center for Infectious Disease"/>
            <person name="Wu L."/>
            <person name="Ma J."/>
        </authorList>
    </citation>
    <scope>NUCLEOTIDE SEQUENCE [LARGE SCALE GENOMIC DNA]</scope>
    <source>
        <strain evidence="2">CCUG 56098</strain>
    </source>
</reference>
<gene>
    <name evidence="1" type="ORF">ACFQ13_09695</name>
</gene>
<accession>A0ABW3KT13</accession>
<dbReference type="RefSeq" id="WP_386116734.1">
    <property type="nucleotide sequence ID" value="NZ_JBHTKM010000063.1"/>
</dbReference>
<proteinExistence type="predicted"/>
<comment type="caution">
    <text evidence="1">The sequence shown here is derived from an EMBL/GenBank/DDBJ whole genome shotgun (WGS) entry which is preliminary data.</text>
</comment>
<dbReference type="EMBL" id="JBHTKM010000063">
    <property type="protein sequence ID" value="MFD1016191.1"/>
    <property type="molecule type" value="Genomic_DNA"/>
</dbReference>
<dbReference type="Proteomes" id="UP001597086">
    <property type="component" value="Unassembled WGS sequence"/>
</dbReference>
<name>A0ABW3KT13_9FLAO</name>
<evidence type="ECO:0000313" key="1">
    <source>
        <dbReference type="EMBL" id="MFD1016191.1"/>
    </source>
</evidence>
<keyword evidence="2" id="KW-1185">Reference proteome</keyword>
<evidence type="ECO:0000313" key="2">
    <source>
        <dbReference type="Proteomes" id="UP001597086"/>
    </source>
</evidence>